<feature type="coiled-coil region" evidence="1">
    <location>
        <begin position="212"/>
        <end position="274"/>
    </location>
</feature>
<name>A0A7R9UDA8_9STRA</name>
<accession>A0A7R9UDA8</accession>
<protein>
    <submittedName>
        <fullName evidence="3">Uncharacterized protein</fullName>
    </submittedName>
</protein>
<sequence>MTQGTQNPLCDALDGGGQRTEDPEELRSFLDAADGVNNVRRKMEQLEKLPIRGKLTLRIAANSVAVKNIFGNEHDKLCSALFPKPAAFLQDRLGLTDDIGKVAQWMYDKDCHTLYQLGKYDEPVLKEKFGEEYENLRTELAKEKISVKHMTWMSWIAWASAHPSYQIAFGLFASSVVSLGFSLLLNYLVFVISSENSIDTLQADVNKLGTQIGQLQLDLLEAQFQLDKLEEDIQNIEDDVDPLEARLDGLTLKVDETLANATALAAEIEAIRDQTAADSADVQAQLDSLNITEIELLVDGVNKTAESLLITASYLSSDFDDLEMRFSEAEIANLTMRITDVERGLEGVQTQNSTWVSLRSAQNLFGFVKSSGTGSTLLDVPKNATEVLIHTYFLSGGSVNGDQQVYLWTDVRGEQMRIPIFSKTYSQNAWSYDNSHWWFPIGLTDEERTLNMQVAGNYQNNAGFDVYLVGYRVRQ</sequence>
<dbReference type="AlphaFoldDB" id="A0A7R9UDA8"/>
<keyword evidence="1" id="KW-0175">Coiled coil</keyword>
<evidence type="ECO:0000256" key="2">
    <source>
        <dbReference type="SAM" id="MobiDB-lite"/>
    </source>
</evidence>
<dbReference type="EMBL" id="HBEA01015976">
    <property type="protein sequence ID" value="CAD8262693.1"/>
    <property type="molecule type" value="Transcribed_RNA"/>
</dbReference>
<reference evidence="3" key="1">
    <citation type="submission" date="2021-01" db="EMBL/GenBank/DDBJ databases">
        <authorList>
            <person name="Corre E."/>
            <person name="Pelletier E."/>
            <person name="Niang G."/>
            <person name="Scheremetjew M."/>
            <person name="Finn R."/>
            <person name="Kale V."/>
            <person name="Holt S."/>
            <person name="Cochrane G."/>
            <person name="Meng A."/>
            <person name="Brown T."/>
            <person name="Cohen L."/>
        </authorList>
    </citation>
    <scope>NUCLEOTIDE SEQUENCE</scope>
    <source>
        <strain evidence="3">CCMP2078</strain>
    </source>
</reference>
<gene>
    <name evidence="3" type="ORF">PPYR1160_LOCUS12195</name>
</gene>
<feature type="region of interest" description="Disordered" evidence="2">
    <location>
        <begin position="1"/>
        <end position="22"/>
    </location>
</feature>
<evidence type="ECO:0000256" key="1">
    <source>
        <dbReference type="SAM" id="Coils"/>
    </source>
</evidence>
<proteinExistence type="predicted"/>
<evidence type="ECO:0000313" key="3">
    <source>
        <dbReference type="EMBL" id="CAD8262693.1"/>
    </source>
</evidence>
<organism evidence="3">
    <name type="scientific">Pinguiococcus pyrenoidosus</name>
    <dbReference type="NCBI Taxonomy" id="172671"/>
    <lineage>
        <taxon>Eukaryota</taxon>
        <taxon>Sar</taxon>
        <taxon>Stramenopiles</taxon>
        <taxon>Ochrophyta</taxon>
        <taxon>Pinguiophyceae</taxon>
        <taxon>Pinguiochrysidales</taxon>
        <taxon>Pinguiochrysidaceae</taxon>
        <taxon>Pinguiococcus</taxon>
    </lineage>
</organism>
<dbReference type="Gene3D" id="1.10.287.1490">
    <property type="match status" value="1"/>
</dbReference>